<dbReference type="GO" id="GO:0000271">
    <property type="term" value="P:polysaccharide biosynthetic process"/>
    <property type="evidence" value="ECO:0007669"/>
    <property type="project" value="TreeGrafter"/>
</dbReference>
<dbReference type="Gene3D" id="3.40.640.10">
    <property type="entry name" value="Type I PLP-dependent aspartate aminotransferase-like (Major domain)"/>
    <property type="match status" value="1"/>
</dbReference>
<dbReference type="InterPro" id="IPR000653">
    <property type="entry name" value="DegT/StrS_aminotransferase"/>
</dbReference>
<dbReference type="FunFam" id="3.40.640.10:FF:000089">
    <property type="entry name" value="Aminotransferase, DegT/DnrJ/EryC1/StrS family"/>
    <property type="match status" value="1"/>
</dbReference>
<dbReference type="GO" id="GO:0030170">
    <property type="term" value="F:pyridoxal phosphate binding"/>
    <property type="evidence" value="ECO:0007669"/>
    <property type="project" value="UniProtKB-ARBA"/>
</dbReference>
<evidence type="ECO:0000313" key="6">
    <source>
        <dbReference type="EMBL" id="OZM57484.1"/>
    </source>
</evidence>
<evidence type="ECO:0000256" key="2">
    <source>
        <dbReference type="ARBA" id="ARBA00037999"/>
    </source>
</evidence>
<name>A0A263BUS5_9BACI</name>
<evidence type="ECO:0000256" key="1">
    <source>
        <dbReference type="ARBA" id="ARBA00022898"/>
    </source>
</evidence>
<feature type="modified residue" description="N6-(pyridoxal phosphate)lysine" evidence="4">
    <location>
        <position position="186"/>
    </location>
</feature>
<dbReference type="InterPro" id="IPR015421">
    <property type="entry name" value="PyrdxlP-dep_Trfase_major"/>
</dbReference>
<comment type="similarity">
    <text evidence="2 5">Belongs to the DegT/DnrJ/EryC1 family.</text>
</comment>
<evidence type="ECO:0000256" key="3">
    <source>
        <dbReference type="PIRSR" id="PIRSR000390-1"/>
    </source>
</evidence>
<comment type="caution">
    <text evidence="6">The sequence shown here is derived from an EMBL/GenBank/DDBJ whole genome shotgun (WGS) entry which is preliminary data.</text>
</comment>
<dbReference type="Gene3D" id="3.90.1150.10">
    <property type="entry name" value="Aspartate Aminotransferase, domain 1"/>
    <property type="match status" value="1"/>
</dbReference>
<organism evidence="6 7">
    <name type="scientific">Lottiidibacillus patelloidae</name>
    <dbReference type="NCBI Taxonomy" id="2670334"/>
    <lineage>
        <taxon>Bacteria</taxon>
        <taxon>Bacillati</taxon>
        <taxon>Bacillota</taxon>
        <taxon>Bacilli</taxon>
        <taxon>Bacillales</taxon>
        <taxon>Bacillaceae</taxon>
        <taxon>Lottiidibacillus</taxon>
    </lineage>
</organism>
<accession>A0A263BUS5</accession>
<keyword evidence="1 4" id="KW-0663">Pyridoxal phosphate</keyword>
<sequence length="366" mass="41088">MEIPPFTLESEIEELKTEINSAINNVLQSGQFIMGKNVKMLEKEIASYLGTKHAVAVNSGTDALVIALQAAGIKKGDEVITTPFTFFATAEAIHAIGAQPIFVDIDEKTFNINPNEIESVITSKTTAILPVHLYGQSANMTEIMTIAYKHKLKVIEDVAQAFGATYKGKKLGSIGEAGCLSFFPTKNLGCYGDGGMIVTNNDELAEKAAMLRSHGSKEKYHHEMLGYNSRLDEIQAAILRVKLPYIDKWNNARRSVALNYQKLLGHINEITLPYEDDDCYHVYHQYTTKISNEKRDIVKDYLTKSNIGSMIYYPIPVHQLNIYSNNKKMIINSEKLTKEVLSLPIWPQMTYDKQVFIAEKLQEVLK</sequence>
<dbReference type="PANTHER" id="PTHR30244">
    <property type="entry name" value="TRANSAMINASE"/>
    <property type="match status" value="1"/>
</dbReference>
<dbReference type="SUPFAM" id="SSF53383">
    <property type="entry name" value="PLP-dependent transferases"/>
    <property type="match status" value="1"/>
</dbReference>
<proteinExistence type="inferred from homology"/>
<dbReference type="RefSeq" id="WP_094924177.1">
    <property type="nucleotide sequence ID" value="NZ_NPIA01000003.1"/>
</dbReference>
<keyword evidence="7" id="KW-1185">Reference proteome</keyword>
<feature type="active site" description="Proton acceptor" evidence="3">
    <location>
        <position position="186"/>
    </location>
</feature>
<dbReference type="GO" id="GO:0008483">
    <property type="term" value="F:transaminase activity"/>
    <property type="evidence" value="ECO:0007669"/>
    <property type="project" value="TreeGrafter"/>
</dbReference>
<dbReference type="PANTHER" id="PTHR30244:SF36">
    <property type="entry name" value="3-OXO-GLUCOSE-6-PHOSPHATE:GLUTAMATE AMINOTRANSFERASE"/>
    <property type="match status" value="1"/>
</dbReference>
<evidence type="ECO:0000313" key="7">
    <source>
        <dbReference type="Proteomes" id="UP000217083"/>
    </source>
</evidence>
<evidence type="ECO:0000256" key="5">
    <source>
        <dbReference type="RuleBase" id="RU004508"/>
    </source>
</evidence>
<dbReference type="EMBL" id="NPIA01000003">
    <property type="protein sequence ID" value="OZM57484.1"/>
    <property type="molecule type" value="Genomic_DNA"/>
</dbReference>
<evidence type="ECO:0000256" key="4">
    <source>
        <dbReference type="PIRSR" id="PIRSR000390-2"/>
    </source>
</evidence>
<gene>
    <name evidence="6" type="ORF">CIB95_08500</name>
</gene>
<dbReference type="Proteomes" id="UP000217083">
    <property type="component" value="Unassembled WGS sequence"/>
</dbReference>
<reference evidence="6 7" key="2">
    <citation type="submission" date="2017-09" db="EMBL/GenBank/DDBJ databases">
        <title>Bacillus patelloidae sp. nov., isolated from the intestinal tract of a marine limpet.</title>
        <authorList>
            <person name="Liu R."/>
            <person name="Dong C."/>
            <person name="Shao Z."/>
        </authorList>
    </citation>
    <scope>NUCLEOTIDE SEQUENCE [LARGE SCALE GENOMIC DNA]</scope>
    <source>
        <strain evidence="6 7">SA5d-4</strain>
    </source>
</reference>
<dbReference type="Pfam" id="PF01041">
    <property type="entry name" value="DegT_DnrJ_EryC1"/>
    <property type="match status" value="1"/>
</dbReference>
<dbReference type="InterPro" id="IPR015424">
    <property type="entry name" value="PyrdxlP-dep_Trfase"/>
</dbReference>
<protein>
    <submittedName>
        <fullName evidence="6">Erythromycin biosynthesis sensory transduction protein eryC1</fullName>
    </submittedName>
</protein>
<dbReference type="PIRSF" id="PIRSF000390">
    <property type="entry name" value="PLP_StrS"/>
    <property type="match status" value="1"/>
</dbReference>
<reference evidence="7" key="1">
    <citation type="submission" date="2017-08" db="EMBL/GenBank/DDBJ databases">
        <authorList>
            <person name="Huang Z."/>
        </authorList>
    </citation>
    <scope>NUCLEOTIDE SEQUENCE [LARGE SCALE GENOMIC DNA]</scope>
    <source>
        <strain evidence="7">SA5d-4</strain>
    </source>
</reference>
<dbReference type="InterPro" id="IPR015422">
    <property type="entry name" value="PyrdxlP-dep_Trfase_small"/>
</dbReference>
<dbReference type="CDD" id="cd00616">
    <property type="entry name" value="AHBA_syn"/>
    <property type="match status" value="1"/>
</dbReference>
<dbReference type="AlphaFoldDB" id="A0A263BUS5"/>